<keyword evidence="2" id="KW-0677">Repeat</keyword>
<keyword evidence="1" id="KW-0479">Metal-binding</keyword>
<sequence>MLSRCYHIRLCASSIFIVALSMAKIINLIHTPTSKQNPIEARTCFVYLPLLTVNNRFFQPPRLALKSTTQDGENNTNTRSSPHGPSSPLKAPLFRPHLRGAKNMAKAVVYALLAAAFVLLVILGPSNNRSRDHLGLHRRLGNRLRAPAFDPLVAKIERYAEEKGSKEGGNDVADEVAGANRFFNDEGMLNITLRLIVLFPLFDKAPEDGVVSSSELNSWIRDMAVERLNYRTRRELASHDENGDGAISFREYLPQFSDEDIGRESDVDKRDYGIGTEKNGVKHGEAGWWKQQFLNADVDNNGTLSFDELRKRMDYDKDGKLNFMEFSDHAYEIYKNYIQYETAGVQVVSSAEEKFAELDVNKDNFLAPEELIPMLSYLNPGELSYAKYYANYLIQEADDNKDGKLTLDEMLNHEYVFYSTVYDDNQDDFEENFHDEL</sequence>
<dbReference type="Proteomes" id="UP000237105">
    <property type="component" value="Unassembled WGS sequence"/>
</dbReference>
<dbReference type="PROSITE" id="PS00018">
    <property type="entry name" value="EF_HAND_1"/>
    <property type="match status" value="4"/>
</dbReference>
<name>A0A2P5DFF9_PARAD</name>
<evidence type="ECO:0000256" key="2">
    <source>
        <dbReference type="ARBA" id="ARBA00022737"/>
    </source>
</evidence>
<evidence type="ECO:0000256" key="1">
    <source>
        <dbReference type="ARBA" id="ARBA00022723"/>
    </source>
</evidence>
<dbReference type="GO" id="GO:0005509">
    <property type="term" value="F:calcium ion binding"/>
    <property type="evidence" value="ECO:0007669"/>
    <property type="project" value="InterPro"/>
</dbReference>
<keyword evidence="5" id="KW-1133">Transmembrane helix</keyword>
<dbReference type="Pfam" id="PF13202">
    <property type="entry name" value="EF-hand_5"/>
    <property type="match status" value="2"/>
</dbReference>
<comment type="caution">
    <text evidence="7">The sequence shown here is derived from an EMBL/GenBank/DDBJ whole genome shotgun (WGS) entry which is preliminary data.</text>
</comment>
<feature type="compositionally biased region" description="Polar residues" evidence="4">
    <location>
        <begin position="66"/>
        <end position="84"/>
    </location>
</feature>
<evidence type="ECO:0000256" key="3">
    <source>
        <dbReference type="ARBA" id="ARBA00022837"/>
    </source>
</evidence>
<evidence type="ECO:0000256" key="4">
    <source>
        <dbReference type="SAM" id="MobiDB-lite"/>
    </source>
</evidence>
<dbReference type="GO" id="GO:0005783">
    <property type="term" value="C:endoplasmic reticulum"/>
    <property type="evidence" value="ECO:0007669"/>
    <property type="project" value="TreeGrafter"/>
</dbReference>
<dbReference type="InterPro" id="IPR002048">
    <property type="entry name" value="EF_hand_dom"/>
</dbReference>
<dbReference type="InterPro" id="IPR011992">
    <property type="entry name" value="EF-hand-dom_pair"/>
</dbReference>
<reference evidence="8" key="1">
    <citation type="submission" date="2016-06" db="EMBL/GenBank/DDBJ databases">
        <title>Parallel loss of symbiosis genes in relatives of nitrogen-fixing non-legume Parasponia.</title>
        <authorList>
            <person name="Van Velzen R."/>
            <person name="Holmer R."/>
            <person name="Bu F."/>
            <person name="Rutten L."/>
            <person name="Van Zeijl A."/>
            <person name="Liu W."/>
            <person name="Santuari L."/>
            <person name="Cao Q."/>
            <person name="Sharma T."/>
            <person name="Shen D."/>
            <person name="Roswanjaya Y."/>
            <person name="Wardhani T."/>
            <person name="Kalhor M.S."/>
            <person name="Jansen J."/>
            <person name="Van den Hoogen J."/>
            <person name="Gungor B."/>
            <person name="Hartog M."/>
            <person name="Hontelez J."/>
            <person name="Verver J."/>
            <person name="Yang W.-C."/>
            <person name="Schijlen E."/>
            <person name="Repin R."/>
            <person name="Schilthuizen M."/>
            <person name="Schranz E."/>
            <person name="Heidstra R."/>
            <person name="Miyata K."/>
            <person name="Fedorova E."/>
            <person name="Kohlen W."/>
            <person name="Bisseling T."/>
            <person name="Smit S."/>
            <person name="Geurts R."/>
        </authorList>
    </citation>
    <scope>NUCLEOTIDE SEQUENCE [LARGE SCALE GENOMIC DNA]</scope>
    <source>
        <strain evidence="8">cv. WU1-14</strain>
    </source>
</reference>
<evidence type="ECO:0000259" key="6">
    <source>
        <dbReference type="PROSITE" id="PS50222"/>
    </source>
</evidence>
<dbReference type="FunFam" id="1.10.238.10:FF:000297">
    <property type="entry name" value="Calcium-binding EF hand family protein"/>
    <property type="match status" value="1"/>
</dbReference>
<dbReference type="EMBL" id="JXTB01000041">
    <property type="protein sequence ID" value="PON72032.1"/>
    <property type="molecule type" value="Genomic_DNA"/>
</dbReference>
<keyword evidence="5" id="KW-0812">Transmembrane</keyword>
<dbReference type="AlphaFoldDB" id="A0A2P5DFF9"/>
<feature type="domain" description="EF-hand" evidence="6">
    <location>
        <begin position="284"/>
        <end position="319"/>
    </location>
</feature>
<dbReference type="Gene3D" id="1.10.238.10">
    <property type="entry name" value="EF-hand"/>
    <property type="match status" value="2"/>
</dbReference>
<dbReference type="PANTHER" id="PTHR10827:SF98">
    <property type="entry name" value="45 KDA CALCIUM-BINDING PROTEIN"/>
    <property type="match status" value="1"/>
</dbReference>
<keyword evidence="8" id="KW-1185">Reference proteome</keyword>
<feature type="region of interest" description="Disordered" evidence="4">
    <location>
        <begin position="66"/>
        <end position="92"/>
    </location>
</feature>
<dbReference type="PROSITE" id="PS50222">
    <property type="entry name" value="EF_HAND_2"/>
    <property type="match status" value="2"/>
</dbReference>
<dbReference type="STRING" id="3476.A0A2P5DFF9"/>
<keyword evidence="5" id="KW-0472">Membrane</keyword>
<evidence type="ECO:0000313" key="7">
    <source>
        <dbReference type="EMBL" id="PON72032.1"/>
    </source>
</evidence>
<dbReference type="InterPro" id="IPR018247">
    <property type="entry name" value="EF_Hand_1_Ca_BS"/>
</dbReference>
<dbReference type="SUPFAM" id="SSF47473">
    <property type="entry name" value="EF-hand"/>
    <property type="match status" value="2"/>
</dbReference>
<dbReference type="Pfam" id="PF13499">
    <property type="entry name" value="EF-hand_7"/>
    <property type="match status" value="1"/>
</dbReference>
<feature type="domain" description="EF-hand" evidence="6">
    <location>
        <begin position="346"/>
        <end position="381"/>
    </location>
</feature>
<proteinExistence type="predicted"/>
<keyword evidence="3" id="KW-0106">Calcium</keyword>
<gene>
    <name evidence="7" type="ORF">PanWU01x14_068740</name>
</gene>
<accession>A0A2P5DFF9</accession>
<evidence type="ECO:0000313" key="8">
    <source>
        <dbReference type="Proteomes" id="UP000237105"/>
    </source>
</evidence>
<protein>
    <submittedName>
        <fullName evidence="7">Parvalbumin</fullName>
    </submittedName>
</protein>
<feature type="transmembrane region" description="Helical" evidence="5">
    <location>
        <begin position="107"/>
        <end position="124"/>
    </location>
</feature>
<organism evidence="7 8">
    <name type="scientific">Parasponia andersonii</name>
    <name type="common">Sponia andersonii</name>
    <dbReference type="NCBI Taxonomy" id="3476"/>
    <lineage>
        <taxon>Eukaryota</taxon>
        <taxon>Viridiplantae</taxon>
        <taxon>Streptophyta</taxon>
        <taxon>Embryophyta</taxon>
        <taxon>Tracheophyta</taxon>
        <taxon>Spermatophyta</taxon>
        <taxon>Magnoliopsida</taxon>
        <taxon>eudicotyledons</taxon>
        <taxon>Gunneridae</taxon>
        <taxon>Pentapetalae</taxon>
        <taxon>rosids</taxon>
        <taxon>fabids</taxon>
        <taxon>Rosales</taxon>
        <taxon>Cannabaceae</taxon>
        <taxon>Parasponia</taxon>
    </lineage>
</organism>
<dbReference type="PANTHER" id="PTHR10827">
    <property type="entry name" value="RETICULOCALBIN"/>
    <property type="match status" value="1"/>
</dbReference>
<dbReference type="OrthoDB" id="1190191at2759"/>
<evidence type="ECO:0000256" key="5">
    <source>
        <dbReference type="SAM" id="Phobius"/>
    </source>
</evidence>